<proteinExistence type="predicted"/>
<evidence type="ECO:0000313" key="3">
    <source>
        <dbReference type="EnsemblMetazoa" id="SMAR012427-PA"/>
    </source>
</evidence>
<dbReference type="Gene3D" id="3.30.420.10">
    <property type="entry name" value="Ribonuclease H-like superfamily/Ribonuclease H"/>
    <property type="match status" value="1"/>
</dbReference>
<evidence type="ECO:0000256" key="1">
    <source>
        <dbReference type="SAM" id="MobiDB-lite"/>
    </source>
</evidence>
<organism evidence="3 4">
    <name type="scientific">Strigamia maritima</name>
    <name type="common">European centipede</name>
    <name type="synonym">Geophilus maritimus</name>
    <dbReference type="NCBI Taxonomy" id="126957"/>
    <lineage>
        <taxon>Eukaryota</taxon>
        <taxon>Metazoa</taxon>
        <taxon>Ecdysozoa</taxon>
        <taxon>Arthropoda</taxon>
        <taxon>Myriapoda</taxon>
        <taxon>Chilopoda</taxon>
        <taxon>Pleurostigmophora</taxon>
        <taxon>Geophilomorpha</taxon>
        <taxon>Linotaeniidae</taxon>
        <taxon>Strigamia</taxon>
    </lineage>
</organism>
<feature type="compositionally biased region" description="Basic and acidic residues" evidence="1">
    <location>
        <begin position="23"/>
        <end position="32"/>
    </location>
</feature>
<dbReference type="PhylomeDB" id="T1JF22"/>
<dbReference type="GO" id="GO:0004523">
    <property type="term" value="F:RNA-DNA hybrid ribonuclease activity"/>
    <property type="evidence" value="ECO:0007669"/>
    <property type="project" value="InterPro"/>
</dbReference>
<dbReference type="HOGENOM" id="CLU_1827740_0_0_1"/>
<reference evidence="4" key="1">
    <citation type="submission" date="2011-05" db="EMBL/GenBank/DDBJ databases">
        <authorList>
            <person name="Richards S.R."/>
            <person name="Qu J."/>
            <person name="Jiang H."/>
            <person name="Jhangiani S.N."/>
            <person name="Agravi P."/>
            <person name="Goodspeed R."/>
            <person name="Gross S."/>
            <person name="Mandapat C."/>
            <person name="Jackson L."/>
            <person name="Mathew T."/>
            <person name="Pu L."/>
            <person name="Thornton R."/>
            <person name="Saada N."/>
            <person name="Wilczek-Boney K.B."/>
            <person name="Lee S."/>
            <person name="Kovar C."/>
            <person name="Wu Y."/>
            <person name="Scherer S.E."/>
            <person name="Worley K.C."/>
            <person name="Muzny D.M."/>
            <person name="Gibbs R."/>
        </authorList>
    </citation>
    <scope>NUCLEOTIDE SEQUENCE</scope>
    <source>
        <strain evidence="4">Brora</strain>
    </source>
</reference>
<feature type="domain" description="RNase H type-1" evidence="2">
    <location>
        <begin position="47"/>
        <end position="112"/>
    </location>
</feature>
<dbReference type="Proteomes" id="UP000014500">
    <property type="component" value="Unassembled WGS sequence"/>
</dbReference>
<accession>T1JF22</accession>
<dbReference type="AlphaFoldDB" id="T1JF22"/>
<dbReference type="EnsemblMetazoa" id="SMAR012427-RA">
    <property type="protein sequence ID" value="SMAR012427-PA"/>
    <property type="gene ID" value="SMAR012427"/>
</dbReference>
<reference evidence="3" key="2">
    <citation type="submission" date="2015-02" db="UniProtKB">
        <authorList>
            <consortium name="EnsemblMetazoa"/>
        </authorList>
    </citation>
    <scope>IDENTIFICATION</scope>
</reference>
<feature type="region of interest" description="Disordered" evidence="1">
    <location>
        <begin position="1"/>
        <end position="59"/>
    </location>
</feature>
<dbReference type="InterPro" id="IPR036397">
    <property type="entry name" value="RNaseH_sf"/>
</dbReference>
<dbReference type="InterPro" id="IPR012337">
    <property type="entry name" value="RNaseH-like_sf"/>
</dbReference>
<protein>
    <recommendedName>
        <fullName evidence="2">RNase H type-1 domain-containing protein</fullName>
    </recommendedName>
</protein>
<dbReference type="GO" id="GO:0003676">
    <property type="term" value="F:nucleic acid binding"/>
    <property type="evidence" value="ECO:0007669"/>
    <property type="project" value="InterPro"/>
</dbReference>
<evidence type="ECO:0000313" key="4">
    <source>
        <dbReference type="Proteomes" id="UP000014500"/>
    </source>
</evidence>
<keyword evidence="4" id="KW-1185">Reference proteome</keyword>
<dbReference type="InterPro" id="IPR002156">
    <property type="entry name" value="RNaseH_domain"/>
</dbReference>
<feature type="region of interest" description="Disordered" evidence="1">
    <location>
        <begin position="72"/>
        <end position="94"/>
    </location>
</feature>
<name>T1JF22_STRMM</name>
<dbReference type="STRING" id="126957.T1JF22"/>
<dbReference type="Pfam" id="PF00075">
    <property type="entry name" value="RNase_H"/>
    <property type="match status" value="1"/>
</dbReference>
<sequence>MSQKETSANGKARPVYRLGNKSESSRMMKKNELPPPQGTKRSRTPAMTTDGACASNGRSGARGCAGVFWDPNNRKNVLRPLTGRQKNNTSEVAAPSRAVHVASDPGMLVASDPAKKLARESILSQNVKFRILIKTKLNISG</sequence>
<evidence type="ECO:0000259" key="2">
    <source>
        <dbReference type="Pfam" id="PF00075"/>
    </source>
</evidence>
<dbReference type="SUPFAM" id="SSF53098">
    <property type="entry name" value="Ribonuclease H-like"/>
    <property type="match status" value="1"/>
</dbReference>
<dbReference type="EMBL" id="JH432137">
    <property type="status" value="NOT_ANNOTATED_CDS"/>
    <property type="molecule type" value="Genomic_DNA"/>
</dbReference>